<protein>
    <submittedName>
        <fullName evidence="2">Uncharacterized protein</fullName>
    </submittedName>
</protein>
<sequence>MLCDILVAAWLTFFLAIYKVDARTLSATSQGPTSAAPSATTSLGDNLTAIVDDLDFSNIPERTKSGKLMLIAHIKITPVNSDQRYYRKLYMNSLKNRSKVAETLLIHRVFRIVDENANPTGEYISIEGFTGKQHLRLPFRKGFKKPSDLVGLPGKSAFLDNMKTPSAIELLKEVKNGLFLSDVIDAVDQAYLVLQADDDDTLALYSVILKKGQSWQLIYPI</sequence>
<feature type="signal peptide" evidence="1">
    <location>
        <begin position="1"/>
        <end position="22"/>
    </location>
</feature>
<dbReference type="OrthoDB" id="2870864at2759"/>
<keyword evidence="1" id="KW-0732">Signal</keyword>
<proteinExistence type="predicted"/>
<keyword evidence="3" id="KW-1185">Reference proteome</keyword>
<organism evidence="2 3">
    <name type="scientific">Dendrothele bispora (strain CBS 962.96)</name>
    <dbReference type="NCBI Taxonomy" id="1314807"/>
    <lineage>
        <taxon>Eukaryota</taxon>
        <taxon>Fungi</taxon>
        <taxon>Dikarya</taxon>
        <taxon>Basidiomycota</taxon>
        <taxon>Agaricomycotina</taxon>
        <taxon>Agaricomycetes</taxon>
        <taxon>Agaricomycetidae</taxon>
        <taxon>Agaricales</taxon>
        <taxon>Agaricales incertae sedis</taxon>
        <taxon>Dendrothele</taxon>
    </lineage>
</organism>
<accession>A0A4S8LFJ8</accession>
<gene>
    <name evidence="2" type="ORF">K435DRAFT_804155</name>
</gene>
<evidence type="ECO:0000256" key="1">
    <source>
        <dbReference type="SAM" id="SignalP"/>
    </source>
</evidence>
<name>A0A4S8LFJ8_DENBC</name>
<dbReference type="AlphaFoldDB" id="A0A4S8LFJ8"/>
<evidence type="ECO:0000313" key="3">
    <source>
        <dbReference type="Proteomes" id="UP000297245"/>
    </source>
</evidence>
<dbReference type="EMBL" id="ML179442">
    <property type="protein sequence ID" value="THU87621.1"/>
    <property type="molecule type" value="Genomic_DNA"/>
</dbReference>
<reference evidence="2 3" key="1">
    <citation type="journal article" date="2019" name="Nat. Ecol. Evol.">
        <title>Megaphylogeny resolves global patterns of mushroom evolution.</title>
        <authorList>
            <person name="Varga T."/>
            <person name="Krizsan K."/>
            <person name="Foldi C."/>
            <person name="Dima B."/>
            <person name="Sanchez-Garcia M."/>
            <person name="Sanchez-Ramirez S."/>
            <person name="Szollosi G.J."/>
            <person name="Szarkandi J.G."/>
            <person name="Papp V."/>
            <person name="Albert L."/>
            <person name="Andreopoulos W."/>
            <person name="Angelini C."/>
            <person name="Antonin V."/>
            <person name="Barry K.W."/>
            <person name="Bougher N.L."/>
            <person name="Buchanan P."/>
            <person name="Buyck B."/>
            <person name="Bense V."/>
            <person name="Catcheside P."/>
            <person name="Chovatia M."/>
            <person name="Cooper J."/>
            <person name="Damon W."/>
            <person name="Desjardin D."/>
            <person name="Finy P."/>
            <person name="Geml J."/>
            <person name="Haridas S."/>
            <person name="Hughes K."/>
            <person name="Justo A."/>
            <person name="Karasinski D."/>
            <person name="Kautmanova I."/>
            <person name="Kiss B."/>
            <person name="Kocsube S."/>
            <person name="Kotiranta H."/>
            <person name="LaButti K.M."/>
            <person name="Lechner B.E."/>
            <person name="Liimatainen K."/>
            <person name="Lipzen A."/>
            <person name="Lukacs Z."/>
            <person name="Mihaltcheva S."/>
            <person name="Morgado L.N."/>
            <person name="Niskanen T."/>
            <person name="Noordeloos M.E."/>
            <person name="Ohm R.A."/>
            <person name="Ortiz-Santana B."/>
            <person name="Ovrebo C."/>
            <person name="Racz N."/>
            <person name="Riley R."/>
            <person name="Savchenko A."/>
            <person name="Shiryaev A."/>
            <person name="Soop K."/>
            <person name="Spirin V."/>
            <person name="Szebenyi C."/>
            <person name="Tomsovsky M."/>
            <person name="Tulloss R.E."/>
            <person name="Uehling J."/>
            <person name="Grigoriev I.V."/>
            <person name="Vagvolgyi C."/>
            <person name="Papp T."/>
            <person name="Martin F.M."/>
            <person name="Miettinen O."/>
            <person name="Hibbett D.S."/>
            <person name="Nagy L.G."/>
        </authorList>
    </citation>
    <scope>NUCLEOTIDE SEQUENCE [LARGE SCALE GENOMIC DNA]</scope>
    <source>
        <strain evidence="2 3">CBS 962.96</strain>
    </source>
</reference>
<dbReference type="Proteomes" id="UP000297245">
    <property type="component" value="Unassembled WGS sequence"/>
</dbReference>
<evidence type="ECO:0000313" key="2">
    <source>
        <dbReference type="EMBL" id="THU87621.1"/>
    </source>
</evidence>
<feature type="chain" id="PRO_5020923356" evidence="1">
    <location>
        <begin position="23"/>
        <end position="221"/>
    </location>
</feature>